<evidence type="ECO:0000256" key="6">
    <source>
        <dbReference type="ARBA" id="ARBA00022801"/>
    </source>
</evidence>
<dbReference type="GO" id="GO:0000287">
    <property type="term" value="F:magnesium ion binding"/>
    <property type="evidence" value="ECO:0007669"/>
    <property type="project" value="TreeGrafter"/>
</dbReference>
<evidence type="ECO:0000256" key="5">
    <source>
        <dbReference type="ARBA" id="ARBA00022723"/>
    </source>
</evidence>
<dbReference type="EC" id="3.1.3.3" evidence="3"/>
<dbReference type="PANTHER" id="PTHR43344">
    <property type="entry name" value="PHOSPHOSERINE PHOSPHATASE"/>
    <property type="match status" value="1"/>
</dbReference>
<name>A0A1H3DFN0_9EURY</name>
<evidence type="ECO:0000256" key="8">
    <source>
        <dbReference type="ARBA" id="ARBA00023299"/>
    </source>
</evidence>
<accession>A0A1H3DFN0</accession>
<keyword evidence="10" id="KW-1185">Reference proteome</keyword>
<dbReference type="RefSeq" id="WP_089764781.1">
    <property type="nucleotide sequence ID" value="NZ_FNPB01000001.1"/>
</dbReference>
<dbReference type="AlphaFoldDB" id="A0A1H3DFN0"/>
<dbReference type="PANTHER" id="PTHR43344:SF2">
    <property type="entry name" value="PHOSPHOSERINE PHOSPHATASE"/>
    <property type="match status" value="1"/>
</dbReference>
<gene>
    <name evidence="9" type="ORF">SAMN04487946_101510</name>
</gene>
<evidence type="ECO:0000313" key="10">
    <source>
        <dbReference type="Proteomes" id="UP000199170"/>
    </source>
</evidence>
<dbReference type="STRING" id="660517.SAMN04487946_101510"/>
<evidence type="ECO:0000313" key="9">
    <source>
        <dbReference type="EMBL" id="SDX64514.1"/>
    </source>
</evidence>
<dbReference type="EMBL" id="FNPB01000001">
    <property type="protein sequence ID" value="SDX64514.1"/>
    <property type="molecule type" value="Genomic_DNA"/>
</dbReference>
<dbReference type="Proteomes" id="UP000199170">
    <property type="component" value="Unassembled WGS sequence"/>
</dbReference>
<keyword evidence="8" id="KW-0718">Serine biosynthesis</keyword>
<evidence type="ECO:0000256" key="1">
    <source>
        <dbReference type="ARBA" id="ARBA00001946"/>
    </source>
</evidence>
<dbReference type="SUPFAM" id="SSF56784">
    <property type="entry name" value="HAD-like"/>
    <property type="match status" value="1"/>
</dbReference>
<evidence type="ECO:0000256" key="3">
    <source>
        <dbReference type="ARBA" id="ARBA00012640"/>
    </source>
</evidence>
<keyword evidence="4" id="KW-0028">Amino-acid biosynthesis</keyword>
<keyword evidence="5" id="KW-0479">Metal-binding</keyword>
<dbReference type="Pfam" id="PF12710">
    <property type="entry name" value="HAD"/>
    <property type="match status" value="1"/>
</dbReference>
<dbReference type="GO" id="GO:0005737">
    <property type="term" value="C:cytoplasm"/>
    <property type="evidence" value="ECO:0007669"/>
    <property type="project" value="TreeGrafter"/>
</dbReference>
<evidence type="ECO:0000256" key="4">
    <source>
        <dbReference type="ARBA" id="ARBA00022605"/>
    </source>
</evidence>
<dbReference type="GO" id="GO:0006564">
    <property type="term" value="P:L-serine biosynthetic process"/>
    <property type="evidence" value="ECO:0007669"/>
    <property type="project" value="UniProtKB-KW"/>
</dbReference>
<dbReference type="InterPro" id="IPR050582">
    <property type="entry name" value="HAD-like_SerB"/>
</dbReference>
<protein>
    <recommendedName>
        <fullName evidence="3">phosphoserine phosphatase</fullName>
        <ecNumber evidence="3">3.1.3.3</ecNumber>
    </recommendedName>
</protein>
<sequence length="225" mass="24101">MTDTTYELVVFDGDETLIDGDIISALAGHAGVAAEVEAVKADVWESGADPMKALAERIFPHFEGVSTEALDRLVRSLQFAPGAETVARNVTCQTAIFTALSPLASHVADELALDWERANTPVATDGVLTGELRGEIVDRGKGPVLDALVADLGIDHDQVIAIGDGPHDEPLFTRAGFSIGLDPKPSVREVPDVVIDERDFFRTVPYLHERGVLDATVRGERSAEC</sequence>
<reference evidence="10" key="1">
    <citation type="submission" date="2016-10" db="EMBL/GenBank/DDBJ databases">
        <authorList>
            <person name="Varghese N."/>
            <person name="Submissions S."/>
        </authorList>
    </citation>
    <scope>NUCLEOTIDE SEQUENCE [LARGE SCALE GENOMIC DNA]</scope>
    <source>
        <strain evidence="10">CGMCC 1.10118</strain>
    </source>
</reference>
<proteinExistence type="predicted"/>
<dbReference type="Gene3D" id="3.40.50.1000">
    <property type="entry name" value="HAD superfamily/HAD-like"/>
    <property type="match status" value="1"/>
</dbReference>
<comment type="cofactor">
    <cofactor evidence="1">
        <name>Mg(2+)</name>
        <dbReference type="ChEBI" id="CHEBI:18420"/>
    </cofactor>
</comment>
<dbReference type="OrthoDB" id="10041at2157"/>
<dbReference type="InterPro" id="IPR036412">
    <property type="entry name" value="HAD-like_sf"/>
</dbReference>
<organism evidence="9 10">
    <name type="scientific">Halobellus clavatus</name>
    <dbReference type="NCBI Taxonomy" id="660517"/>
    <lineage>
        <taxon>Archaea</taxon>
        <taxon>Methanobacteriati</taxon>
        <taxon>Methanobacteriota</taxon>
        <taxon>Stenosarchaea group</taxon>
        <taxon>Halobacteria</taxon>
        <taxon>Halobacteriales</taxon>
        <taxon>Haloferacaceae</taxon>
        <taxon>Halobellus</taxon>
    </lineage>
</organism>
<dbReference type="InterPro" id="IPR023214">
    <property type="entry name" value="HAD_sf"/>
</dbReference>
<evidence type="ECO:0000256" key="2">
    <source>
        <dbReference type="ARBA" id="ARBA00005135"/>
    </source>
</evidence>
<comment type="pathway">
    <text evidence="2">Amino-acid biosynthesis; L-serine biosynthesis; L-serine from 3-phospho-D-glycerate: step 3/3.</text>
</comment>
<evidence type="ECO:0000256" key="7">
    <source>
        <dbReference type="ARBA" id="ARBA00022842"/>
    </source>
</evidence>
<keyword evidence="6" id="KW-0378">Hydrolase</keyword>
<keyword evidence="7" id="KW-0460">Magnesium</keyword>
<dbReference type="GO" id="GO:0036424">
    <property type="term" value="F:L-phosphoserine phosphatase activity"/>
    <property type="evidence" value="ECO:0007669"/>
    <property type="project" value="TreeGrafter"/>
</dbReference>